<feature type="domain" description="Replication protein A 70 kDa DNA-binding subunit B/D first OB fold" evidence="2">
    <location>
        <begin position="18"/>
        <end position="108"/>
    </location>
</feature>
<dbReference type="EMBL" id="LNRQ01000002">
    <property type="protein sequence ID" value="KZN06168.1"/>
    <property type="molecule type" value="Genomic_DNA"/>
</dbReference>
<dbReference type="CDD" id="cd04481">
    <property type="entry name" value="RPA1_DBD_B_like"/>
    <property type="match status" value="1"/>
</dbReference>
<dbReference type="SUPFAM" id="SSF50249">
    <property type="entry name" value="Nucleic acid-binding proteins"/>
    <property type="match status" value="3"/>
</dbReference>
<dbReference type="STRING" id="79200.A0A166E6Q3"/>
<name>A0A166E6Q3_DAUCS</name>
<evidence type="ECO:0000313" key="4">
    <source>
        <dbReference type="EMBL" id="WOG88678.1"/>
    </source>
</evidence>
<dbReference type="CDD" id="cd04480">
    <property type="entry name" value="RPA1_DBD_A_like"/>
    <property type="match status" value="1"/>
</dbReference>
<dbReference type="AlphaFoldDB" id="A0A166E6Q3"/>
<dbReference type="Gramene" id="KZN06168">
    <property type="protein sequence ID" value="KZN06168"/>
    <property type="gene ID" value="DCAR_007005"/>
</dbReference>
<sequence>MSNDNQLIRGLTMEKDDNSIKVRLIRMWDAINRNTKLIINRNLILLDEENEDIHVTLRVNQFDQFTNKLHVGDTYIITNVKVVPAADSYKPIPGKNALNFQRKTIIKKTFDNSTIPTYKFHCLQFDQAKTRVGNIINLIDVAGKLIEYTELQTTGYGSEKMEILLENQRSETIKITLWEDKAKTFIAEISNYRNSHTYVIVTGTLAKNIGRQFLLSTTSSTQIYFNIEHPVIMDLKETLEGRKVAGEDIPKAVSYIQIGGQDIPTDIKDMTIVEILDAKLEGNLKDVLCLTKATITEIIPNFGWYYIACNNCFKKMKGTIEKKYCAQCPNQPTKTTYAYMVTVKEASPFQIPIAVNNIIGKECIFQLKLTARNIDDGQFTVMKVTESKAEAEVDPNTSDHERKSHPPSITTKHTKKRNAGTVDEVTKNTAGTSHHKNKSIKLSDENTCSKNETGTVSEE</sequence>
<gene>
    <name evidence="3" type="ORF">DCAR_007005</name>
    <name evidence="4" type="ORF">DCAR_0207913</name>
</gene>
<dbReference type="EMBL" id="CP093344">
    <property type="protein sequence ID" value="WOG88678.1"/>
    <property type="molecule type" value="Genomic_DNA"/>
</dbReference>
<dbReference type="InterPro" id="IPR012340">
    <property type="entry name" value="NA-bd_OB-fold"/>
</dbReference>
<dbReference type="InterPro" id="IPR003871">
    <property type="entry name" value="RFA1B/D_OB_1st"/>
</dbReference>
<keyword evidence="5" id="KW-1185">Reference proteome</keyword>
<dbReference type="Proteomes" id="UP000077755">
    <property type="component" value="Chromosome 2"/>
</dbReference>
<evidence type="ECO:0000313" key="3">
    <source>
        <dbReference type="EMBL" id="KZN06168.1"/>
    </source>
</evidence>
<dbReference type="PANTHER" id="PTHR47165">
    <property type="entry name" value="OS03G0429900 PROTEIN"/>
    <property type="match status" value="1"/>
</dbReference>
<feature type="compositionally biased region" description="Basic and acidic residues" evidence="1">
    <location>
        <begin position="389"/>
        <end position="404"/>
    </location>
</feature>
<dbReference type="Gene3D" id="2.40.50.140">
    <property type="entry name" value="Nucleic acid-binding proteins"/>
    <property type="match status" value="3"/>
</dbReference>
<reference evidence="3" key="1">
    <citation type="journal article" date="2016" name="Nat. Genet.">
        <title>A high-quality carrot genome assembly provides new insights into carotenoid accumulation and asterid genome evolution.</title>
        <authorList>
            <person name="Iorizzo M."/>
            <person name="Ellison S."/>
            <person name="Senalik D."/>
            <person name="Zeng P."/>
            <person name="Satapoomin P."/>
            <person name="Huang J."/>
            <person name="Bowman M."/>
            <person name="Iovene M."/>
            <person name="Sanseverino W."/>
            <person name="Cavagnaro P."/>
            <person name="Yildiz M."/>
            <person name="Macko-Podgorni A."/>
            <person name="Moranska E."/>
            <person name="Grzebelus E."/>
            <person name="Grzebelus D."/>
            <person name="Ashrafi H."/>
            <person name="Zheng Z."/>
            <person name="Cheng S."/>
            <person name="Spooner D."/>
            <person name="Van Deynze A."/>
            <person name="Simon P."/>
        </authorList>
    </citation>
    <scope>NUCLEOTIDE SEQUENCE [LARGE SCALE GENOMIC DNA]</scope>
    <source>
        <tissue evidence="3">Leaf</tissue>
    </source>
</reference>
<accession>A0A166E6Q3</accession>
<evidence type="ECO:0000256" key="1">
    <source>
        <dbReference type="SAM" id="MobiDB-lite"/>
    </source>
</evidence>
<evidence type="ECO:0000313" key="5">
    <source>
        <dbReference type="Proteomes" id="UP000077755"/>
    </source>
</evidence>
<proteinExistence type="predicted"/>
<protein>
    <recommendedName>
        <fullName evidence="2">Replication protein A 70 kDa DNA-binding subunit B/D first OB fold domain-containing protein</fullName>
    </recommendedName>
</protein>
<dbReference type="Pfam" id="PF02721">
    <property type="entry name" value="DUF223"/>
    <property type="match status" value="1"/>
</dbReference>
<dbReference type="PANTHER" id="PTHR47165:SF4">
    <property type="entry name" value="OS03G0429900 PROTEIN"/>
    <property type="match status" value="1"/>
</dbReference>
<dbReference type="OMA" id="FHNETDA"/>
<organism evidence="3">
    <name type="scientific">Daucus carota subsp. sativus</name>
    <name type="common">Carrot</name>
    <dbReference type="NCBI Taxonomy" id="79200"/>
    <lineage>
        <taxon>Eukaryota</taxon>
        <taxon>Viridiplantae</taxon>
        <taxon>Streptophyta</taxon>
        <taxon>Embryophyta</taxon>
        <taxon>Tracheophyta</taxon>
        <taxon>Spermatophyta</taxon>
        <taxon>Magnoliopsida</taxon>
        <taxon>eudicotyledons</taxon>
        <taxon>Gunneridae</taxon>
        <taxon>Pentapetalae</taxon>
        <taxon>asterids</taxon>
        <taxon>campanulids</taxon>
        <taxon>Apiales</taxon>
        <taxon>Apiaceae</taxon>
        <taxon>Apioideae</taxon>
        <taxon>Scandiceae</taxon>
        <taxon>Daucinae</taxon>
        <taxon>Daucus</taxon>
        <taxon>Daucus sect. Daucus</taxon>
    </lineage>
</organism>
<feature type="region of interest" description="Disordered" evidence="1">
    <location>
        <begin position="389"/>
        <end position="459"/>
    </location>
</feature>
<reference evidence="4" key="2">
    <citation type="submission" date="2022-03" db="EMBL/GenBank/DDBJ databases">
        <title>Draft title - Genomic analysis of global carrot germplasm unveils the trajectory of domestication and the origin of high carotenoid orange carrot.</title>
        <authorList>
            <person name="Iorizzo M."/>
            <person name="Ellison S."/>
            <person name="Senalik D."/>
            <person name="Macko-Podgorni A."/>
            <person name="Grzebelus D."/>
            <person name="Bostan H."/>
            <person name="Rolling W."/>
            <person name="Curaba J."/>
            <person name="Simon P."/>
        </authorList>
    </citation>
    <scope>NUCLEOTIDE SEQUENCE</scope>
    <source>
        <tissue evidence="4">Leaf</tissue>
    </source>
</reference>
<evidence type="ECO:0000259" key="2">
    <source>
        <dbReference type="Pfam" id="PF02721"/>
    </source>
</evidence>
<feature type="compositionally biased region" description="Polar residues" evidence="1">
    <location>
        <begin position="445"/>
        <end position="459"/>
    </location>
</feature>